<dbReference type="Pfam" id="PF00072">
    <property type="entry name" value="Response_reg"/>
    <property type="match status" value="1"/>
</dbReference>
<dbReference type="InterPro" id="IPR011006">
    <property type="entry name" value="CheY-like_superfamily"/>
</dbReference>
<dbReference type="PROSITE" id="PS00676">
    <property type="entry name" value="SIGMA54_INTERACT_2"/>
    <property type="match status" value="1"/>
</dbReference>
<dbReference type="SMART" id="SM00382">
    <property type="entry name" value="AAA"/>
    <property type="match status" value="1"/>
</dbReference>
<dbReference type="Pfam" id="PF25601">
    <property type="entry name" value="AAA_lid_14"/>
    <property type="match status" value="1"/>
</dbReference>
<proteinExistence type="predicted"/>
<evidence type="ECO:0000256" key="4">
    <source>
        <dbReference type="ARBA" id="ARBA00023012"/>
    </source>
</evidence>
<dbReference type="SMART" id="SM00448">
    <property type="entry name" value="REC"/>
    <property type="match status" value="1"/>
</dbReference>
<dbReference type="Gene3D" id="3.40.50.2300">
    <property type="match status" value="1"/>
</dbReference>
<keyword evidence="1 8" id="KW-0597">Phosphoprotein</keyword>
<dbReference type="Gene3D" id="1.10.8.60">
    <property type="match status" value="1"/>
</dbReference>
<dbReference type="Gene3D" id="3.40.50.300">
    <property type="entry name" value="P-loop containing nucleotide triphosphate hydrolases"/>
    <property type="match status" value="1"/>
</dbReference>
<dbReference type="InterPro" id="IPR025944">
    <property type="entry name" value="Sigma_54_int_dom_CS"/>
</dbReference>
<protein>
    <submittedName>
        <fullName evidence="11">Transcriptional regulator</fullName>
    </submittedName>
</protein>
<dbReference type="InterPro" id="IPR058031">
    <property type="entry name" value="AAA_lid_NorR"/>
</dbReference>
<dbReference type="InterPro" id="IPR002078">
    <property type="entry name" value="Sigma_54_int"/>
</dbReference>
<dbReference type="PANTHER" id="PTHR32071:SF21">
    <property type="entry name" value="TRANSCRIPTIONAL REGULATORY PROTEIN FLGR"/>
    <property type="match status" value="1"/>
</dbReference>
<dbReference type="SUPFAM" id="SSF46689">
    <property type="entry name" value="Homeodomain-like"/>
    <property type="match status" value="1"/>
</dbReference>
<dbReference type="PANTHER" id="PTHR32071">
    <property type="entry name" value="TRANSCRIPTIONAL REGULATORY PROTEIN"/>
    <property type="match status" value="1"/>
</dbReference>
<dbReference type="InterPro" id="IPR002197">
    <property type="entry name" value="HTH_Fis"/>
</dbReference>
<dbReference type="FunFam" id="3.40.50.300:FF:000006">
    <property type="entry name" value="DNA-binding transcriptional regulator NtrC"/>
    <property type="match status" value="1"/>
</dbReference>
<reference evidence="11 12" key="1">
    <citation type="submission" date="2014-02" db="EMBL/GenBank/DDBJ databases">
        <title>The small core and large imbalanced accessory genome model reveals a collaborative survival strategy of Sorangium cellulosum strains in nature.</title>
        <authorList>
            <person name="Han K."/>
            <person name="Peng R."/>
            <person name="Blom J."/>
            <person name="Li Y.-Z."/>
        </authorList>
    </citation>
    <scope>NUCLEOTIDE SEQUENCE [LARGE SCALE GENOMIC DNA]</scope>
    <source>
        <strain evidence="11 12">So0008-312</strain>
    </source>
</reference>
<dbReference type="Gene3D" id="1.10.10.60">
    <property type="entry name" value="Homeodomain-like"/>
    <property type="match status" value="1"/>
</dbReference>
<evidence type="ECO:0000256" key="6">
    <source>
        <dbReference type="ARBA" id="ARBA00023125"/>
    </source>
</evidence>
<keyword evidence="5" id="KW-0805">Transcription regulation</keyword>
<dbReference type="PROSITE" id="PS00675">
    <property type="entry name" value="SIGMA54_INTERACT_1"/>
    <property type="match status" value="1"/>
</dbReference>
<dbReference type="InterPro" id="IPR025943">
    <property type="entry name" value="Sigma_54_int_dom_ATP-bd_2"/>
</dbReference>
<evidence type="ECO:0000256" key="5">
    <source>
        <dbReference type="ARBA" id="ARBA00023015"/>
    </source>
</evidence>
<sequence>MNAEKRQSAKVLVVDDEASARSGLEKLLRQEGYAVDAAADGAEALEVAAERPPDVVVTDLKMPKMDGMALLGKLREQDPSLPVIVVTAFGDVTSAVQAMRAGAEDYLTKPVDFDALLLSIERALERSALRVEAENLRRQLREREGEGVEGLIGASPAMQKVYRMARQVAGARVYRMARQVAGARATVLITGESGTGKGELARAIHAKGPRAKAPFVTLHCAALAESLLESELFGHERGAFTGADRRRIGRFEQAHGGTLFLDEVGEIAPATQVKLLRVLQERAFERVGGNETVTVDVRLIAATNRDLAAAVQEGQFREDLYYRLNVVHIDMPPLRVRDTDVLLLANHFLRRFAAENHRKIEGFTDQARSKLVAHRWPGNVRELENAIERAVVLCDDTRIDADHLPIDAAPVAKGALRIPGATMAEIERYAILSTLEATNGSTTRAAELLDISIRTIQYRLHEYGMSAKPKKASTAE</sequence>
<keyword evidence="2" id="KW-0547">Nucleotide-binding</keyword>
<gene>
    <name evidence="11" type="ORF">BE15_10990</name>
</gene>
<dbReference type="PROSITE" id="PS50110">
    <property type="entry name" value="RESPONSE_REGULATORY"/>
    <property type="match status" value="1"/>
</dbReference>
<evidence type="ECO:0000259" key="9">
    <source>
        <dbReference type="PROSITE" id="PS50045"/>
    </source>
</evidence>
<evidence type="ECO:0000256" key="3">
    <source>
        <dbReference type="ARBA" id="ARBA00022840"/>
    </source>
</evidence>
<evidence type="ECO:0000256" key="1">
    <source>
        <dbReference type="ARBA" id="ARBA00022553"/>
    </source>
</evidence>
<dbReference type="InterPro" id="IPR001789">
    <property type="entry name" value="Sig_transdc_resp-reg_receiver"/>
</dbReference>
<evidence type="ECO:0000256" key="7">
    <source>
        <dbReference type="ARBA" id="ARBA00023163"/>
    </source>
</evidence>
<dbReference type="GO" id="GO:0043565">
    <property type="term" value="F:sequence-specific DNA binding"/>
    <property type="evidence" value="ECO:0007669"/>
    <property type="project" value="InterPro"/>
</dbReference>
<keyword evidence="6" id="KW-0238">DNA-binding</keyword>
<evidence type="ECO:0000313" key="11">
    <source>
        <dbReference type="EMBL" id="KYF67368.1"/>
    </source>
</evidence>
<dbReference type="CDD" id="cd00009">
    <property type="entry name" value="AAA"/>
    <property type="match status" value="1"/>
</dbReference>
<dbReference type="SUPFAM" id="SSF52172">
    <property type="entry name" value="CheY-like"/>
    <property type="match status" value="1"/>
</dbReference>
<dbReference type="InterPro" id="IPR003593">
    <property type="entry name" value="AAA+_ATPase"/>
</dbReference>
<keyword evidence="4" id="KW-0902">Two-component regulatory system</keyword>
<dbReference type="Pfam" id="PF02954">
    <property type="entry name" value="HTH_8"/>
    <property type="match status" value="1"/>
</dbReference>
<dbReference type="PROSITE" id="PS50045">
    <property type="entry name" value="SIGMA54_INTERACT_4"/>
    <property type="match status" value="1"/>
</dbReference>
<feature type="modified residue" description="4-aspartylphosphate" evidence="8">
    <location>
        <position position="59"/>
    </location>
</feature>
<dbReference type="Pfam" id="PF00158">
    <property type="entry name" value="Sigma54_activat"/>
    <property type="match status" value="1"/>
</dbReference>
<evidence type="ECO:0000256" key="2">
    <source>
        <dbReference type="ARBA" id="ARBA00022741"/>
    </source>
</evidence>
<dbReference type="SUPFAM" id="SSF52540">
    <property type="entry name" value="P-loop containing nucleoside triphosphate hydrolases"/>
    <property type="match status" value="1"/>
</dbReference>
<dbReference type="OrthoDB" id="9763792at2"/>
<dbReference type="AlphaFoldDB" id="A0A150QI86"/>
<dbReference type="Proteomes" id="UP000075260">
    <property type="component" value="Unassembled WGS sequence"/>
</dbReference>
<organism evidence="11 12">
    <name type="scientific">Sorangium cellulosum</name>
    <name type="common">Polyangium cellulosum</name>
    <dbReference type="NCBI Taxonomy" id="56"/>
    <lineage>
        <taxon>Bacteria</taxon>
        <taxon>Pseudomonadati</taxon>
        <taxon>Myxococcota</taxon>
        <taxon>Polyangia</taxon>
        <taxon>Polyangiales</taxon>
        <taxon>Polyangiaceae</taxon>
        <taxon>Sorangium</taxon>
    </lineage>
</organism>
<evidence type="ECO:0000259" key="10">
    <source>
        <dbReference type="PROSITE" id="PS50110"/>
    </source>
</evidence>
<feature type="domain" description="Response regulatory" evidence="10">
    <location>
        <begin position="10"/>
        <end position="124"/>
    </location>
</feature>
<dbReference type="GO" id="GO:0000160">
    <property type="term" value="P:phosphorelay signal transduction system"/>
    <property type="evidence" value="ECO:0007669"/>
    <property type="project" value="UniProtKB-KW"/>
</dbReference>
<dbReference type="PROSITE" id="PS00688">
    <property type="entry name" value="SIGMA54_INTERACT_3"/>
    <property type="match status" value="1"/>
</dbReference>
<evidence type="ECO:0000313" key="12">
    <source>
        <dbReference type="Proteomes" id="UP000075260"/>
    </source>
</evidence>
<accession>A0A150QI86</accession>
<dbReference type="EMBL" id="JEMA01000658">
    <property type="protein sequence ID" value="KYF67368.1"/>
    <property type="molecule type" value="Genomic_DNA"/>
</dbReference>
<dbReference type="GO" id="GO:0005524">
    <property type="term" value="F:ATP binding"/>
    <property type="evidence" value="ECO:0007669"/>
    <property type="project" value="UniProtKB-KW"/>
</dbReference>
<dbReference type="InterPro" id="IPR025662">
    <property type="entry name" value="Sigma_54_int_dom_ATP-bd_1"/>
</dbReference>
<dbReference type="FunFam" id="3.40.50.2300:FF:000018">
    <property type="entry name" value="DNA-binding transcriptional regulator NtrC"/>
    <property type="match status" value="1"/>
</dbReference>
<name>A0A150QI86_SORCE</name>
<dbReference type="GO" id="GO:0006355">
    <property type="term" value="P:regulation of DNA-templated transcription"/>
    <property type="evidence" value="ECO:0007669"/>
    <property type="project" value="InterPro"/>
</dbReference>
<dbReference type="InterPro" id="IPR009057">
    <property type="entry name" value="Homeodomain-like_sf"/>
</dbReference>
<evidence type="ECO:0000256" key="8">
    <source>
        <dbReference type="PROSITE-ProRule" id="PRU00169"/>
    </source>
</evidence>
<comment type="caution">
    <text evidence="11">The sequence shown here is derived from an EMBL/GenBank/DDBJ whole genome shotgun (WGS) entry which is preliminary data.</text>
</comment>
<dbReference type="PRINTS" id="PR01590">
    <property type="entry name" value="HTHFIS"/>
</dbReference>
<keyword evidence="7" id="KW-0804">Transcription</keyword>
<keyword evidence="3" id="KW-0067">ATP-binding</keyword>
<feature type="domain" description="Sigma-54 factor interaction" evidence="9">
    <location>
        <begin position="151"/>
        <end position="392"/>
    </location>
</feature>
<dbReference type="InterPro" id="IPR027417">
    <property type="entry name" value="P-loop_NTPase"/>
</dbReference>